<evidence type="ECO:0000313" key="4">
    <source>
        <dbReference type="EMBL" id="GAA2638886.1"/>
    </source>
</evidence>
<dbReference type="InterPro" id="IPR002525">
    <property type="entry name" value="Transp_IS110-like_N"/>
</dbReference>
<accession>A0ABP6DBC5</accession>
<dbReference type="InterPro" id="IPR027805">
    <property type="entry name" value="Transposase_HTH_dom"/>
</dbReference>
<reference evidence="5" key="1">
    <citation type="journal article" date="2019" name="Int. J. Syst. Evol. Microbiol.">
        <title>The Global Catalogue of Microorganisms (GCM) 10K type strain sequencing project: providing services to taxonomists for standard genome sequencing and annotation.</title>
        <authorList>
            <consortium name="The Broad Institute Genomics Platform"/>
            <consortium name="The Broad Institute Genome Sequencing Center for Infectious Disease"/>
            <person name="Wu L."/>
            <person name="Ma J."/>
        </authorList>
    </citation>
    <scope>NUCLEOTIDE SEQUENCE [LARGE SCALE GENOMIC DNA]</scope>
    <source>
        <strain evidence="5">JCM 16373</strain>
    </source>
</reference>
<dbReference type="PANTHER" id="PTHR33055:SF3">
    <property type="entry name" value="PUTATIVE TRANSPOSASE FOR IS117-RELATED"/>
    <property type="match status" value="1"/>
</dbReference>
<dbReference type="Proteomes" id="UP001501447">
    <property type="component" value="Unassembled WGS sequence"/>
</dbReference>
<feature type="region of interest" description="Disordered" evidence="1">
    <location>
        <begin position="314"/>
        <end position="334"/>
    </location>
</feature>
<dbReference type="Pfam" id="PF13613">
    <property type="entry name" value="HTH_Tnp_4"/>
    <property type="match status" value="1"/>
</dbReference>
<evidence type="ECO:0008006" key="6">
    <source>
        <dbReference type="Google" id="ProtNLM"/>
    </source>
</evidence>
<evidence type="ECO:0000256" key="1">
    <source>
        <dbReference type="SAM" id="MobiDB-lite"/>
    </source>
</evidence>
<evidence type="ECO:0000259" key="2">
    <source>
        <dbReference type="Pfam" id="PF01548"/>
    </source>
</evidence>
<dbReference type="PANTHER" id="PTHR33055">
    <property type="entry name" value="TRANSPOSASE FOR INSERTION SEQUENCE ELEMENT IS1111A"/>
    <property type="match status" value="1"/>
</dbReference>
<evidence type="ECO:0000313" key="5">
    <source>
        <dbReference type="Proteomes" id="UP001501447"/>
    </source>
</evidence>
<sequence length="468" mass="50975">MFNIDDVGVFLGLDVGKTAHHGHGLTPAGKKVFDKQLPNSEPKLRAVLDKLAAKFGTVLVVVDQPASIGALPLAVARDAGCTVAYLPGLAMRRIADLYPGEAKTDAKDAAVIADAARTMPHTLRSLQLTDEITAELTVLVGFDQDLAAEATRTSNRIRGLLTQFHPSLERVLGPRLDHRAVTWLLERYGSPAALRKAGRRRLVEVIRPKAPRMAARLIDEIFDALDEQTVVVPGTSTLDVVNWRGRPLTSHDVIVNSIRATTTHTGLRVHAELDPGTYDTGIKVTDTDIDALPMHRHRFHGDWTYTLRPQHHDTVGVAEDPRPTGSLPSQSRAGGLRNLELTGMSEPALDELVEQLSQRLDELREHGRSQQRGGDRIRARGAGAKDKLTAADRVLATVLYLRKLGTRDLIAQLFGVNGSTITRAVHQIQPLLADHGCAVRPSTARFRTPADVTAFLTNNSPTEIKSAC</sequence>
<gene>
    <name evidence="4" type="ORF">GCM10009863_64760</name>
</gene>
<organism evidence="4 5">
    <name type="scientific">Streptomyces axinellae</name>
    <dbReference type="NCBI Taxonomy" id="552788"/>
    <lineage>
        <taxon>Bacteria</taxon>
        <taxon>Bacillati</taxon>
        <taxon>Actinomycetota</taxon>
        <taxon>Actinomycetes</taxon>
        <taxon>Kitasatosporales</taxon>
        <taxon>Streptomycetaceae</taxon>
        <taxon>Streptomyces</taxon>
    </lineage>
</organism>
<proteinExistence type="predicted"/>
<feature type="domain" description="Transposase Helix-turn-helix" evidence="3">
    <location>
        <begin position="387"/>
        <end position="437"/>
    </location>
</feature>
<dbReference type="Pfam" id="PF07592">
    <property type="entry name" value="DDE_Tnp_ISAZ013"/>
    <property type="match status" value="1"/>
</dbReference>
<comment type="caution">
    <text evidence="4">The sequence shown here is derived from an EMBL/GenBank/DDBJ whole genome shotgun (WGS) entry which is preliminary data.</text>
</comment>
<keyword evidence="5" id="KW-1185">Reference proteome</keyword>
<feature type="region of interest" description="Disordered" evidence="1">
    <location>
        <begin position="364"/>
        <end position="383"/>
    </location>
</feature>
<dbReference type="InterPro" id="IPR011518">
    <property type="entry name" value="Transposase_36"/>
</dbReference>
<evidence type="ECO:0000259" key="3">
    <source>
        <dbReference type="Pfam" id="PF13613"/>
    </source>
</evidence>
<protein>
    <recommendedName>
        <fullName evidence="6">Transposase</fullName>
    </recommendedName>
</protein>
<dbReference type="Pfam" id="PF01548">
    <property type="entry name" value="DEDD_Tnp_IS110"/>
    <property type="match status" value="1"/>
</dbReference>
<feature type="domain" description="Transposase IS110-like N-terminal" evidence="2">
    <location>
        <begin position="11"/>
        <end position="166"/>
    </location>
</feature>
<dbReference type="InterPro" id="IPR047650">
    <property type="entry name" value="Transpos_IS110"/>
</dbReference>
<name>A0ABP6DBC5_9ACTN</name>
<dbReference type="EMBL" id="BAAARJ010000033">
    <property type="protein sequence ID" value="GAA2638886.1"/>
    <property type="molecule type" value="Genomic_DNA"/>
</dbReference>